<proteinExistence type="predicted"/>
<name>A0A077WY59_9FUNG</name>
<evidence type="ECO:0000256" key="1">
    <source>
        <dbReference type="SAM" id="MobiDB-lite"/>
    </source>
</evidence>
<evidence type="ECO:0000313" key="2">
    <source>
        <dbReference type="EMBL" id="CDS12536.1"/>
    </source>
</evidence>
<reference evidence="2" key="1">
    <citation type="journal article" date="2014" name="Genome Announc.">
        <title>De novo whole-genome sequence and genome annotation of Lichtheimia ramosa.</title>
        <authorList>
            <person name="Linde J."/>
            <person name="Schwartze V."/>
            <person name="Binder U."/>
            <person name="Lass-Florl C."/>
            <person name="Voigt K."/>
            <person name="Horn F."/>
        </authorList>
    </citation>
    <scope>NUCLEOTIDE SEQUENCE</scope>
    <source>
        <strain evidence="2">JMRC FSU:6197</strain>
    </source>
</reference>
<protein>
    <submittedName>
        <fullName evidence="2">Uncharacterized protein</fullName>
    </submittedName>
</protein>
<gene>
    <name evidence="2" type="ORF">LRAMOSA04730</name>
</gene>
<sequence length="505" mass="57162">MTIPNIKYKEVISSTLLNARDSGQTSISLSWYLKEEADYIASTYEPHIDFGDFKSQWTRRIIEMARSLSIPMENDSPSWNVVLSAILRRNNSNNTGATTLSNHTTSSVTDETTTTTTFHTTTTTSCNDSARRLSKAEIDKVQQMYNDLQPEKMWILSTGKAVEKEMQKFALECEYEHPVHSLILDPTDPCWKTYFTSQELHQIQSYQAVSIPSFPKDLQTYLGTFSKMRTVEEIDEQLRASPIFSLEKSDLRWIQKTIMDVVGMYAYGFFPTTRESETDYVYYVWGMIRSCLSPARIKIFSGIDSKASIERRNSDRQAAGITSMRRRRRGKKPDMIFSYDTLELGCTEAGLNDDGPSGTKEIKESVLKIPKELKNMLLRLVAVAPQNRHDINTIGFIISGLQISMLVMDIPCGYVCRLSRTDRYAFPISPDFMSKQLTPILQLIYSAKELMLHTIEKLRASDTVPVSFISGADDTPIPPAFVSPSSSTTTSSTSSRKRKSPINVK</sequence>
<feature type="region of interest" description="Disordered" evidence="1">
    <location>
        <begin position="479"/>
        <end position="505"/>
    </location>
</feature>
<accession>A0A077WY59</accession>
<dbReference type="EMBL" id="LK023357">
    <property type="protein sequence ID" value="CDS12536.1"/>
    <property type="molecule type" value="Genomic_DNA"/>
</dbReference>
<dbReference type="AlphaFoldDB" id="A0A077WY59"/>
<feature type="compositionally biased region" description="Low complexity" evidence="1">
    <location>
        <begin position="483"/>
        <end position="494"/>
    </location>
</feature>
<organism evidence="2">
    <name type="scientific">Lichtheimia ramosa</name>
    <dbReference type="NCBI Taxonomy" id="688394"/>
    <lineage>
        <taxon>Eukaryota</taxon>
        <taxon>Fungi</taxon>
        <taxon>Fungi incertae sedis</taxon>
        <taxon>Mucoromycota</taxon>
        <taxon>Mucoromycotina</taxon>
        <taxon>Mucoromycetes</taxon>
        <taxon>Mucorales</taxon>
        <taxon>Lichtheimiaceae</taxon>
        <taxon>Lichtheimia</taxon>
    </lineage>
</organism>
<feature type="compositionally biased region" description="Basic residues" evidence="1">
    <location>
        <begin position="495"/>
        <end position="505"/>
    </location>
</feature>
<dbReference type="OrthoDB" id="2269854at2759"/>